<dbReference type="PANTHER" id="PTHR35175">
    <property type="entry name" value="DUF1289 DOMAIN-CONTAINING PROTEIN"/>
    <property type="match status" value="1"/>
</dbReference>
<keyword evidence="2" id="KW-1185">Reference proteome</keyword>
<sequence length="93" mass="10442">MIARGPFAPPKPAKMIKKPGSPGFFYAIGMTMEPTDRTDTPCISICQLDATETWCIGCGRLRTELFNWPEKSPQERAEIISRARQRLLSSGRK</sequence>
<evidence type="ECO:0000313" key="2">
    <source>
        <dbReference type="Proteomes" id="UP000319148"/>
    </source>
</evidence>
<dbReference type="OrthoDB" id="9811423at2"/>
<evidence type="ECO:0000313" key="1">
    <source>
        <dbReference type="EMBL" id="TPD59385.1"/>
    </source>
</evidence>
<organism evidence="1 2">
    <name type="scientific">Emcibacter nanhaiensis</name>
    <dbReference type="NCBI Taxonomy" id="1505037"/>
    <lineage>
        <taxon>Bacteria</taxon>
        <taxon>Pseudomonadati</taxon>
        <taxon>Pseudomonadota</taxon>
        <taxon>Alphaproteobacteria</taxon>
        <taxon>Emcibacterales</taxon>
        <taxon>Emcibacteraceae</taxon>
        <taxon>Emcibacter</taxon>
    </lineage>
</organism>
<proteinExistence type="predicted"/>
<dbReference type="AlphaFoldDB" id="A0A501PGQ4"/>
<protein>
    <submittedName>
        <fullName evidence="1">DUF1289 domain-containing protein</fullName>
    </submittedName>
</protein>
<gene>
    <name evidence="1" type="ORF">FIV46_11365</name>
</gene>
<dbReference type="Pfam" id="PF06945">
    <property type="entry name" value="DUF1289"/>
    <property type="match status" value="1"/>
</dbReference>
<reference evidence="2" key="1">
    <citation type="submission" date="2019-06" db="EMBL/GenBank/DDBJ databases">
        <title>The complete genome of Emcibacter congregatus ZYLT.</title>
        <authorList>
            <person name="Zhao Z."/>
        </authorList>
    </citation>
    <scope>NUCLEOTIDE SEQUENCE [LARGE SCALE GENOMIC DNA]</scope>
    <source>
        <strain evidence="2">MCCC 1A06723</strain>
    </source>
</reference>
<dbReference type="Proteomes" id="UP000319148">
    <property type="component" value="Unassembled WGS sequence"/>
</dbReference>
<accession>A0A501PGQ4</accession>
<dbReference type="EMBL" id="VFIY01000014">
    <property type="protein sequence ID" value="TPD59385.1"/>
    <property type="molecule type" value="Genomic_DNA"/>
</dbReference>
<dbReference type="PANTHER" id="PTHR35175:SF1">
    <property type="entry name" value="OXIDOREDUCTASE"/>
    <property type="match status" value="1"/>
</dbReference>
<dbReference type="InterPro" id="IPR010710">
    <property type="entry name" value="DUF1289"/>
</dbReference>
<comment type="caution">
    <text evidence="1">The sequence shown here is derived from an EMBL/GenBank/DDBJ whole genome shotgun (WGS) entry which is preliminary data.</text>
</comment>
<name>A0A501PGQ4_9PROT</name>